<comment type="caution">
    <text evidence="3">The sequence shown here is derived from an EMBL/GenBank/DDBJ whole genome shotgun (WGS) entry which is preliminary data.</text>
</comment>
<evidence type="ECO:0000259" key="2">
    <source>
        <dbReference type="PROSITE" id="PS51782"/>
    </source>
</evidence>
<dbReference type="Pfam" id="PF01476">
    <property type="entry name" value="LysM"/>
    <property type="match status" value="1"/>
</dbReference>
<dbReference type="InterPro" id="IPR011055">
    <property type="entry name" value="Dup_hybrid_motif"/>
</dbReference>
<dbReference type="Gene3D" id="2.70.70.10">
    <property type="entry name" value="Glucose Permease (Domain IIA)"/>
    <property type="match status" value="1"/>
</dbReference>
<dbReference type="EMBL" id="JARJFB010000120">
    <property type="protein sequence ID" value="MEA0971353.1"/>
    <property type="molecule type" value="Genomic_DNA"/>
</dbReference>
<keyword evidence="4" id="KW-1185">Reference proteome</keyword>
<sequence>MKKQSLLILLSFILSACAVSKQSAPIEFNHGGSKKGASAKTNPTLVDEGEVISTGSFEVKPTETISPDVITETTTTDNEQYIIPAQGKPETKDKIIYHEVQVGETIEDIASKYGQKVSEIALLNDLEPPHYIDEFQVLKIKQTKENNLTSNSSDADEPLVQVEKAKIEKPEVDIQDQVASSEYITPVKGKVITKFGDKTPFGTSKGISISAKPGTKVLSTAAGKVIYADYDATFGNLVIIKLDGKNLVTSYAHLEDIILTKGASVKQGDVVGYVGSTGKVTEPQLNFGIREGKVAKDPSQFIK</sequence>
<accession>A0ABU5NDU4</accession>
<feature type="domain" description="LysM" evidence="2">
    <location>
        <begin position="96"/>
        <end position="140"/>
    </location>
</feature>
<dbReference type="PANTHER" id="PTHR21666:SF270">
    <property type="entry name" value="MUREIN HYDROLASE ACTIVATOR ENVC"/>
    <property type="match status" value="1"/>
</dbReference>
<protein>
    <submittedName>
        <fullName evidence="3">M23 family metallopeptidase</fullName>
    </submittedName>
</protein>
<evidence type="ECO:0000313" key="3">
    <source>
        <dbReference type="EMBL" id="MEA0971353.1"/>
    </source>
</evidence>
<organism evidence="3 4">
    <name type="scientific">Candidatus Megaera venefica</name>
    <dbReference type="NCBI Taxonomy" id="2055910"/>
    <lineage>
        <taxon>Bacteria</taxon>
        <taxon>Pseudomonadati</taxon>
        <taxon>Pseudomonadota</taxon>
        <taxon>Alphaproteobacteria</taxon>
        <taxon>Rickettsiales</taxon>
        <taxon>Rickettsiaceae</taxon>
        <taxon>Candidatus Megaera</taxon>
    </lineage>
</organism>
<proteinExistence type="predicted"/>
<dbReference type="PROSITE" id="PS51782">
    <property type="entry name" value="LYSM"/>
    <property type="match status" value="1"/>
</dbReference>
<dbReference type="InterPro" id="IPR016047">
    <property type="entry name" value="M23ase_b-sheet_dom"/>
</dbReference>
<dbReference type="InterPro" id="IPR036779">
    <property type="entry name" value="LysM_dom_sf"/>
</dbReference>
<dbReference type="Gene3D" id="3.10.350.10">
    <property type="entry name" value="LysM domain"/>
    <property type="match status" value="1"/>
</dbReference>
<reference evidence="3 4" key="1">
    <citation type="submission" date="2023-03" db="EMBL/GenBank/DDBJ databases">
        <title>Host association and intracellularity evolved multiple times independently in the Rickettsiales.</title>
        <authorList>
            <person name="Castelli M."/>
            <person name="Nardi T."/>
            <person name="Gammuto L."/>
            <person name="Bellinzona G."/>
            <person name="Sabaneyeva E."/>
            <person name="Potekhin A."/>
            <person name="Serra V."/>
            <person name="Petroni G."/>
            <person name="Sassera D."/>
        </authorList>
    </citation>
    <scope>NUCLEOTIDE SEQUENCE [LARGE SCALE GENOMIC DNA]</scope>
    <source>
        <strain evidence="3 4">Sr 2-6</strain>
    </source>
</reference>
<dbReference type="PANTHER" id="PTHR21666">
    <property type="entry name" value="PEPTIDASE-RELATED"/>
    <property type="match status" value="1"/>
</dbReference>
<evidence type="ECO:0000313" key="4">
    <source>
        <dbReference type="Proteomes" id="UP001291687"/>
    </source>
</evidence>
<dbReference type="Pfam" id="PF01551">
    <property type="entry name" value="Peptidase_M23"/>
    <property type="match status" value="1"/>
</dbReference>
<dbReference type="SMART" id="SM00257">
    <property type="entry name" value="LysM"/>
    <property type="match status" value="1"/>
</dbReference>
<dbReference type="InterPro" id="IPR050570">
    <property type="entry name" value="Cell_wall_metabolism_enzyme"/>
</dbReference>
<name>A0ABU5NDU4_9RICK</name>
<dbReference type="RefSeq" id="WP_322777256.1">
    <property type="nucleotide sequence ID" value="NZ_JARJFB010000120.1"/>
</dbReference>
<dbReference type="CDD" id="cd00118">
    <property type="entry name" value="LysM"/>
    <property type="match status" value="1"/>
</dbReference>
<feature type="chain" id="PRO_5045765113" evidence="1">
    <location>
        <begin position="19"/>
        <end position="303"/>
    </location>
</feature>
<dbReference type="Proteomes" id="UP001291687">
    <property type="component" value="Unassembled WGS sequence"/>
</dbReference>
<keyword evidence="1" id="KW-0732">Signal</keyword>
<gene>
    <name evidence="3" type="ORF">Megvenef_01329</name>
</gene>
<dbReference type="SUPFAM" id="SSF51261">
    <property type="entry name" value="Duplicated hybrid motif"/>
    <property type="match status" value="1"/>
</dbReference>
<evidence type="ECO:0000256" key="1">
    <source>
        <dbReference type="SAM" id="SignalP"/>
    </source>
</evidence>
<dbReference type="PROSITE" id="PS51257">
    <property type="entry name" value="PROKAR_LIPOPROTEIN"/>
    <property type="match status" value="1"/>
</dbReference>
<dbReference type="InterPro" id="IPR018392">
    <property type="entry name" value="LysM"/>
</dbReference>
<dbReference type="CDD" id="cd12797">
    <property type="entry name" value="M23_peptidase"/>
    <property type="match status" value="1"/>
</dbReference>
<feature type="signal peptide" evidence="1">
    <location>
        <begin position="1"/>
        <end position="18"/>
    </location>
</feature>